<gene>
    <name evidence="4" type="primary">tsaA</name>
    <name evidence="4" type="ORF">EK398_08745</name>
</gene>
<dbReference type="InterPro" id="IPR023370">
    <property type="entry name" value="TrmO-like_N"/>
</dbReference>
<feature type="domain" description="TsaA-like" evidence="3">
    <location>
        <begin position="3"/>
        <end position="124"/>
    </location>
</feature>
<evidence type="ECO:0000256" key="2">
    <source>
        <dbReference type="ARBA" id="ARBA00033753"/>
    </source>
</evidence>
<dbReference type="PANTHER" id="PTHR12818">
    <property type="entry name" value="TRNA (ADENINE(37)-N6)-METHYLTRANSFERASE"/>
    <property type="match status" value="1"/>
</dbReference>
<dbReference type="InterPro" id="IPR040372">
    <property type="entry name" value="YaeB-like"/>
</dbReference>
<dbReference type="NCBIfam" id="TIGR00104">
    <property type="entry name" value="tRNA_TsaA"/>
    <property type="match status" value="1"/>
</dbReference>
<dbReference type="PANTHER" id="PTHR12818:SF0">
    <property type="entry name" value="TRNA (ADENINE(37)-N6)-METHYLTRANSFERASE"/>
    <property type="match status" value="1"/>
</dbReference>
<protein>
    <submittedName>
        <fullName evidence="4">tRNA (N6-threonylcarbamoyladenosine(37)-N6)-methyltransferase TrmO</fullName>
    </submittedName>
</protein>
<accession>A0A437UMW5</accession>
<comment type="caution">
    <text evidence="4">The sequence shown here is derived from an EMBL/GenBank/DDBJ whole genome shotgun (WGS) entry which is preliminary data.</text>
</comment>
<dbReference type="SUPFAM" id="SSF118196">
    <property type="entry name" value="YaeB-like"/>
    <property type="match status" value="1"/>
</dbReference>
<organism evidence="4 5">
    <name type="scientific">Enterococcus avium</name>
    <name type="common">Streptococcus avium</name>
    <dbReference type="NCBI Taxonomy" id="33945"/>
    <lineage>
        <taxon>Bacteria</taxon>
        <taxon>Bacillati</taxon>
        <taxon>Bacillota</taxon>
        <taxon>Bacilli</taxon>
        <taxon>Lactobacillales</taxon>
        <taxon>Enterococcaceae</taxon>
        <taxon>Enterococcus</taxon>
    </lineage>
</organism>
<keyword evidence="4" id="KW-0489">Methyltransferase</keyword>
<dbReference type="Proteomes" id="UP000288388">
    <property type="component" value="Unassembled WGS sequence"/>
</dbReference>
<proteinExistence type="inferred from homology"/>
<keyword evidence="4" id="KW-0808">Transferase</keyword>
<evidence type="ECO:0000259" key="3">
    <source>
        <dbReference type="PROSITE" id="PS51668"/>
    </source>
</evidence>
<dbReference type="Pfam" id="PF01980">
    <property type="entry name" value="TrmO_N"/>
    <property type="match status" value="1"/>
</dbReference>
<dbReference type="InterPro" id="IPR036413">
    <property type="entry name" value="YaeB-like_sf"/>
</dbReference>
<sequence>MEIKEIGKVKQTDAGVYLELLPEYQDGLIGLDDFSHLYVLYWFHHLDIPELRGTTVSKPYTNGPEELGTFATRGPVRPNPIALSAAKITSIQGNKVYLEYQDAEDNSPILDIKPYTASSDVLETFQGPEWCAHWPQSFERSGNFDWGAEFNFSE</sequence>
<evidence type="ECO:0000256" key="1">
    <source>
        <dbReference type="ARBA" id="ARBA00022691"/>
    </source>
</evidence>
<dbReference type="RefSeq" id="WP_127978851.1">
    <property type="nucleotide sequence ID" value="NZ_RYZS01000001.1"/>
</dbReference>
<evidence type="ECO:0000313" key="5">
    <source>
        <dbReference type="Proteomes" id="UP000288388"/>
    </source>
</evidence>
<keyword evidence="1" id="KW-0949">S-adenosyl-L-methionine</keyword>
<dbReference type="CDD" id="cd09281">
    <property type="entry name" value="UPF0066"/>
    <property type="match status" value="1"/>
</dbReference>
<reference evidence="4 5" key="1">
    <citation type="submission" date="2018-12" db="EMBL/GenBank/DDBJ databases">
        <title>A novel vanA-carrying plasmid in a clinical isolate of Enterococcus avium.</title>
        <authorList>
            <person name="Bernasconi O.J."/>
            <person name="Luzzaro F."/>
            <person name="Endimiani A."/>
        </authorList>
    </citation>
    <scope>NUCLEOTIDE SEQUENCE [LARGE SCALE GENOMIC DNA]</scope>
    <source>
        <strain evidence="4 5">LC0559/18</strain>
    </source>
</reference>
<dbReference type="AlphaFoldDB" id="A0A437UMW5"/>
<dbReference type="EMBL" id="RYZS01000001">
    <property type="protein sequence ID" value="RVU94934.1"/>
    <property type="molecule type" value="Genomic_DNA"/>
</dbReference>
<dbReference type="PROSITE" id="PS51668">
    <property type="entry name" value="TSAA_2"/>
    <property type="match status" value="1"/>
</dbReference>
<name>A0A437UMW5_ENTAV</name>
<evidence type="ECO:0000313" key="4">
    <source>
        <dbReference type="EMBL" id="RVU94934.1"/>
    </source>
</evidence>
<comment type="similarity">
    <text evidence="2">Belongs to the tRNA methyltransferase O family.</text>
</comment>
<dbReference type="GO" id="GO:0032259">
    <property type="term" value="P:methylation"/>
    <property type="evidence" value="ECO:0007669"/>
    <property type="project" value="UniProtKB-KW"/>
</dbReference>
<dbReference type="Gene3D" id="2.40.30.70">
    <property type="entry name" value="YaeB-like"/>
    <property type="match status" value="1"/>
</dbReference>
<dbReference type="GO" id="GO:0008168">
    <property type="term" value="F:methyltransferase activity"/>
    <property type="evidence" value="ECO:0007669"/>
    <property type="project" value="UniProtKB-KW"/>
</dbReference>
<dbReference type="InterPro" id="IPR036414">
    <property type="entry name" value="YaeB_N_sf"/>
</dbReference>